<name>A0A2M8WV88_9MICO</name>
<dbReference type="AlphaFoldDB" id="A0A2M8WV88"/>
<evidence type="ECO:0000256" key="2">
    <source>
        <dbReference type="SAM" id="Phobius"/>
    </source>
</evidence>
<reference evidence="3 4" key="1">
    <citation type="submission" date="2017-11" db="EMBL/GenBank/DDBJ databases">
        <title>Genomic Encyclopedia of Archaeal and Bacterial Type Strains, Phase II (KMG-II): From Individual Species to Whole Genera.</title>
        <authorList>
            <person name="Goeker M."/>
        </authorList>
    </citation>
    <scope>NUCLEOTIDE SEQUENCE [LARGE SCALE GENOMIC DNA]</scope>
    <source>
        <strain evidence="3 4">DSM 22413</strain>
    </source>
</reference>
<keyword evidence="2" id="KW-0812">Transmembrane</keyword>
<organism evidence="3 4">
    <name type="scientific">Luteimicrobium subarcticum</name>
    <dbReference type="NCBI Taxonomy" id="620910"/>
    <lineage>
        <taxon>Bacteria</taxon>
        <taxon>Bacillati</taxon>
        <taxon>Actinomycetota</taxon>
        <taxon>Actinomycetes</taxon>
        <taxon>Micrococcales</taxon>
        <taxon>Luteimicrobium</taxon>
    </lineage>
</organism>
<protein>
    <submittedName>
        <fullName evidence="3">Uncharacterized protein</fullName>
    </submittedName>
</protein>
<sequence length="120" mass="11764">MSTLPNPLPPEGPESLAATRPLDAASPTPPSAPASVPAPAPAPAATEKPALPEKPVPAPRRTVRVGSIVWGFVVVACGVVALAVAGGASVDGEVLTIGLLGGAGVALVLGSVLSAVRRRR</sequence>
<accession>A0A2M8WV88</accession>
<dbReference type="RefSeq" id="WP_100348789.1">
    <property type="nucleotide sequence ID" value="NZ_PGTZ01000006.1"/>
</dbReference>
<evidence type="ECO:0000313" key="4">
    <source>
        <dbReference type="Proteomes" id="UP000231586"/>
    </source>
</evidence>
<dbReference type="Proteomes" id="UP000231586">
    <property type="component" value="Unassembled WGS sequence"/>
</dbReference>
<keyword evidence="4" id="KW-1185">Reference proteome</keyword>
<feature type="compositionally biased region" description="Pro residues" evidence="1">
    <location>
        <begin position="1"/>
        <end position="12"/>
    </location>
</feature>
<feature type="transmembrane region" description="Helical" evidence="2">
    <location>
        <begin position="68"/>
        <end position="88"/>
    </location>
</feature>
<keyword evidence="2" id="KW-0472">Membrane</keyword>
<comment type="caution">
    <text evidence="3">The sequence shown here is derived from an EMBL/GenBank/DDBJ whole genome shotgun (WGS) entry which is preliminary data.</text>
</comment>
<evidence type="ECO:0000313" key="3">
    <source>
        <dbReference type="EMBL" id="PJI94837.1"/>
    </source>
</evidence>
<proteinExistence type="predicted"/>
<dbReference type="EMBL" id="PGTZ01000006">
    <property type="protein sequence ID" value="PJI94837.1"/>
    <property type="molecule type" value="Genomic_DNA"/>
</dbReference>
<evidence type="ECO:0000256" key="1">
    <source>
        <dbReference type="SAM" id="MobiDB-lite"/>
    </source>
</evidence>
<feature type="transmembrane region" description="Helical" evidence="2">
    <location>
        <begin position="94"/>
        <end position="116"/>
    </location>
</feature>
<gene>
    <name evidence="3" type="ORF">CLV34_0685</name>
</gene>
<feature type="region of interest" description="Disordered" evidence="1">
    <location>
        <begin position="1"/>
        <end position="58"/>
    </location>
</feature>
<keyword evidence="2" id="KW-1133">Transmembrane helix</keyword>
<feature type="compositionally biased region" description="Pro residues" evidence="1">
    <location>
        <begin position="27"/>
        <end position="42"/>
    </location>
</feature>